<dbReference type="Pfam" id="PF03471">
    <property type="entry name" value="CorC_HlyC"/>
    <property type="match status" value="1"/>
</dbReference>
<evidence type="ECO:0000313" key="8">
    <source>
        <dbReference type="Proteomes" id="UP001432360"/>
    </source>
</evidence>
<dbReference type="InterPro" id="IPR046342">
    <property type="entry name" value="CBS_dom_sf"/>
</dbReference>
<dbReference type="RefSeq" id="WP_331373077.1">
    <property type="nucleotide sequence ID" value="NZ_CP133148.1"/>
</dbReference>
<feature type="domain" description="CBS" evidence="6">
    <location>
        <begin position="201"/>
        <end position="262"/>
    </location>
</feature>
<gene>
    <name evidence="7" type="ORF">RB548_00220</name>
</gene>
<feature type="compositionally biased region" description="Low complexity" evidence="5">
    <location>
        <begin position="21"/>
        <end position="31"/>
    </location>
</feature>
<proteinExistence type="inferred from homology"/>
<dbReference type="InterPro" id="IPR044751">
    <property type="entry name" value="Ion_transp-like_CBS"/>
</dbReference>
<reference evidence="7" key="1">
    <citation type="submission" date="2023-08" db="EMBL/GenBank/DDBJ databases">
        <title>Complete genome sequence of Sinorhizobium chiapanecum ITTG S70 isolated from Acaciella angustissima nodules in Chiapas-Mexico.</title>
        <authorList>
            <person name="Rincon-Rosales R."/>
            <person name="Rogel M.A."/>
            <person name="Rincon-Medina C.I."/>
            <person name="Guerrero G."/>
            <person name="Manzano-Gomez L.A."/>
            <person name="Lopez-Lopez A."/>
            <person name="Rincon Molina F.A."/>
            <person name="Martinez-Romero E."/>
        </authorList>
    </citation>
    <scope>NUCLEOTIDE SEQUENCE</scope>
    <source>
        <strain evidence="7">ITTG S70</strain>
    </source>
</reference>
<name>A0ABZ2BAW6_9HYPH</name>
<evidence type="ECO:0000256" key="2">
    <source>
        <dbReference type="ARBA" id="ARBA00022737"/>
    </source>
</evidence>
<dbReference type="SUPFAM" id="SSF56176">
    <property type="entry name" value="FAD-binding/transporter-associated domain-like"/>
    <property type="match status" value="1"/>
</dbReference>
<protein>
    <submittedName>
        <fullName evidence="7">Hemolysin family protein</fullName>
    </submittedName>
</protein>
<feature type="region of interest" description="Disordered" evidence="5">
    <location>
        <begin position="1"/>
        <end position="42"/>
    </location>
</feature>
<dbReference type="PROSITE" id="PS51371">
    <property type="entry name" value="CBS"/>
    <property type="match status" value="2"/>
</dbReference>
<dbReference type="PANTHER" id="PTHR22777:SF27">
    <property type="entry name" value="MAGNESIUM AND COBALT EFFLUX PROTEIN CORC"/>
    <property type="match status" value="1"/>
</dbReference>
<feature type="region of interest" description="Disordered" evidence="5">
    <location>
        <begin position="354"/>
        <end position="387"/>
    </location>
</feature>
<dbReference type="InterPro" id="IPR000644">
    <property type="entry name" value="CBS_dom"/>
</dbReference>
<feature type="compositionally biased region" description="Polar residues" evidence="5">
    <location>
        <begin position="32"/>
        <end position="42"/>
    </location>
</feature>
<dbReference type="InterPro" id="IPR005170">
    <property type="entry name" value="Transptr-assoc_dom"/>
</dbReference>
<dbReference type="Proteomes" id="UP001432360">
    <property type="component" value="Chromosome"/>
</dbReference>
<dbReference type="Gene3D" id="3.90.1280.20">
    <property type="match status" value="2"/>
</dbReference>
<keyword evidence="2" id="KW-0677">Repeat</keyword>
<sequence length="387" mass="42555">MSDTNTQPAAVAAEEAEASGEAEAGSSSTATPRQEGSKSTTSFWSRAARLLRGASPSSLREDLADALMTDADSNAAFSPEERAMLNNILRFREVRVEDVMVPRADIEAVDQSITIGELMVIFEESGRSRMPVYNEGLDDPRGMIHIRDLLAYVTKQARNRRRNGKAQPTAPAAVEKTPRQQRAGFDLSRVDLGKTVEEAGIVRQVLFVPPSMLASDLMQRMQAARIQMALVIDEYGGTDGLVSLEDIVEMVVGDIEDEHDDEEVMFARSSDDVFVADARVELEEIAEAIGPDFDVREQLEDVDTLGGLVFASLGRIPVRGEVVQAIPGFEFQILDADPRRVKRVRIMRKRPLARRRVVKTERETSSETPPTGRDTEVGPGSQPASEQ</sequence>
<evidence type="ECO:0000256" key="3">
    <source>
        <dbReference type="ARBA" id="ARBA00023122"/>
    </source>
</evidence>
<keyword evidence="3 4" id="KW-0129">CBS domain</keyword>
<accession>A0ABZ2BAW6</accession>
<dbReference type="Pfam" id="PF00571">
    <property type="entry name" value="CBS"/>
    <property type="match status" value="2"/>
</dbReference>
<dbReference type="CDD" id="cd04590">
    <property type="entry name" value="CBS_pair_CorC_HlyC_assoc"/>
    <property type="match status" value="1"/>
</dbReference>
<evidence type="ECO:0000256" key="5">
    <source>
        <dbReference type="SAM" id="MobiDB-lite"/>
    </source>
</evidence>
<dbReference type="PANTHER" id="PTHR22777">
    <property type="entry name" value="HEMOLYSIN-RELATED"/>
    <property type="match status" value="1"/>
</dbReference>
<feature type="region of interest" description="Disordered" evidence="5">
    <location>
        <begin position="158"/>
        <end position="180"/>
    </location>
</feature>
<evidence type="ECO:0000256" key="1">
    <source>
        <dbReference type="ARBA" id="ARBA00006446"/>
    </source>
</evidence>
<evidence type="ECO:0000259" key="6">
    <source>
        <dbReference type="PROSITE" id="PS51371"/>
    </source>
</evidence>
<organism evidence="7 8">
    <name type="scientific">Sinorhizobium chiapasense</name>
    <dbReference type="NCBI Taxonomy" id="501572"/>
    <lineage>
        <taxon>Bacteria</taxon>
        <taxon>Pseudomonadati</taxon>
        <taxon>Pseudomonadota</taxon>
        <taxon>Alphaproteobacteria</taxon>
        <taxon>Hyphomicrobiales</taxon>
        <taxon>Rhizobiaceae</taxon>
        <taxon>Sinorhizobium/Ensifer group</taxon>
        <taxon>Sinorhizobium</taxon>
    </lineage>
</organism>
<feature type="domain" description="CBS" evidence="6">
    <location>
        <begin position="100"/>
        <end position="160"/>
    </location>
</feature>
<dbReference type="SMART" id="SM01091">
    <property type="entry name" value="CorC_HlyC"/>
    <property type="match status" value="1"/>
</dbReference>
<evidence type="ECO:0000256" key="4">
    <source>
        <dbReference type="PROSITE-ProRule" id="PRU00703"/>
    </source>
</evidence>
<comment type="similarity">
    <text evidence="1">Belongs to the UPF0053 family. Hemolysin C subfamily.</text>
</comment>
<keyword evidence="8" id="KW-1185">Reference proteome</keyword>
<dbReference type="SUPFAM" id="SSF54631">
    <property type="entry name" value="CBS-domain pair"/>
    <property type="match status" value="1"/>
</dbReference>
<dbReference type="Gene3D" id="3.10.580.10">
    <property type="entry name" value="CBS-domain"/>
    <property type="match status" value="1"/>
</dbReference>
<dbReference type="Gene3D" id="3.30.465.10">
    <property type="match status" value="1"/>
</dbReference>
<dbReference type="InterPro" id="IPR016169">
    <property type="entry name" value="FAD-bd_PCMH_sub2"/>
</dbReference>
<dbReference type="EMBL" id="CP133148">
    <property type="protein sequence ID" value="WVT03878.1"/>
    <property type="molecule type" value="Genomic_DNA"/>
</dbReference>
<evidence type="ECO:0000313" key="7">
    <source>
        <dbReference type="EMBL" id="WVT03878.1"/>
    </source>
</evidence>
<dbReference type="InterPro" id="IPR036318">
    <property type="entry name" value="FAD-bd_PCMH-like_sf"/>
</dbReference>